<comment type="caution">
    <text evidence="1">The sequence shown here is derived from an EMBL/GenBank/DDBJ whole genome shotgun (WGS) entry which is preliminary data.</text>
</comment>
<dbReference type="Proteomes" id="UP000708208">
    <property type="component" value="Unassembled WGS sequence"/>
</dbReference>
<feature type="non-terminal residue" evidence="1">
    <location>
        <position position="1"/>
    </location>
</feature>
<gene>
    <name evidence="1" type="ORF">AFUS01_LOCUS3871</name>
</gene>
<organism evidence="1 2">
    <name type="scientific">Allacma fusca</name>
    <dbReference type="NCBI Taxonomy" id="39272"/>
    <lineage>
        <taxon>Eukaryota</taxon>
        <taxon>Metazoa</taxon>
        <taxon>Ecdysozoa</taxon>
        <taxon>Arthropoda</taxon>
        <taxon>Hexapoda</taxon>
        <taxon>Collembola</taxon>
        <taxon>Symphypleona</taxon>
        <taxon>Sminthuridae</taxon>
        <taxon>Allacma</taxon>
    </lineage>
</organism>
<accession>A0A8J2NLJ9</accession>
<protein>
    <submittedName>
        <fullName evidence="1">Uncharacterized protein</fullName>
    </submittedName>
</protein>
<sequence>MLKNGIKDDASLQE</sequence>
<name>A0A8J2NLJ9_9HEXA</name>
<reference evidence="1" key="1">
    <citation type="submission" date="2021-06" db="EMBL/GenBank/DDBJ databases">
        <authorList>
            <person name="Hodson N. C."/>
            <person name="Mongue J. A."/>
            <person name="Jaron S. K."/>
        </authorList>
    </citation>
    <scope>NUCLEOTIDE SEQUENCE</scope>
</reference>
<proteinExistence type="predicted"/>
<evidence type="ECO:0000313" key="2">
    <source>
        <dbReference type="Proteomes" id="UP000708208"/>
    </source>
</evidence>
<evidence type="ECO:0000313" key="1">
    <source>
        <dbReference type="EMBL" id="CAG7694937.1"/>
    </source>
</evidence>
<keyword evidence="2" id="KW-1185">Reference proteome</keyword>
<dbReference type="EMBL" id="CAJVCH010023653">
    <property type="protein sequence ID" value="CAG7694937.1"/>
    <property type="molecule type" value="Genomic_DNA"/>
</dbReference>